<feature type="transmembrane region" description="Helical" evidence="10">
    <location>
        <begin position="205"/>
        <end position="230"/>
    </location>
</feature>
<dbReference type="AlphaFoldDB" id="A0A0N8PN57"/>
<feature type="transmembrane region" description="Helical" evidence="10">
    <location>
        <begin position="600"/>
        <end position="622"/>
    </location>
</feature>
<feature type="transmembrane region" description="Helical" evidence="10">
    <location>
        <begin position="322"/>
        <end position="346"/>
    </location>
</feature>
<dbReference type="OrthoDB" id="9811798at2"/>
<feature type="transmembrane region" description="Helical" evidence="10">
    <location>
        <begin position="687"/>
        <end position="706"/>
    </location>
</feature>
<feature type="domain" description="MrpA C-terminal/MbhD" evidence="14">
    <location>
        <begin position="613"/>
        <end position="676"/>
    </location>
</feature>
<evidence type="ECO:0000256" key="4">
    <source>
        <dbReference type="ARBA" id="ARBA00022475"/>
    </source>
</evidence>
<protein>
    <submittedName>
        <fullName evidence="16">Multisubunit potassium/proton antiporter, PhaA subunit (TC 2.A.63.1.1)/multisubunit potassium/proton antiporter, PhaB subunit (TC 2.A.63.1.1)</fullName>
    </submittedName>
</protein>
<keyword evidence="6 10" id="KW-1133">Transmembrane helix</keyword>
<dbReference type="Pfam" id="PF13244">
    <property type="entry name" value="MbhD"/>
    <property type="match status" value="1"/>
</dbReference>
<evidence type="ECO:0000256" key="9">
    <source>
        <dbReference type="RuleBase" id="RU000320"/>
    </source>
</evidence>
<evidence type="ECO:0000259" key="15">
    <source>
        <dbReference type="Pfam" id="PF20501"/>
    </source>
</evidence>
<dbReference type="InterPro" id="IPR001516">
    <property type="entry name" value="Proton_antipo_N"/>
</dbReference>
<feature type="transmembrane region" description="Helical" evidence="10">
    <location>
        <begin position="367"/>
        <end position="385"/>
    </location>
</feature>
<feature type="transmembrane region" description="Helical" evidence="10">
    <location>
        <begin position="109"/>
        <end position="125"/>
    </location>
</feature>
<keyword evidence="2" id="KW-0813">Transport</keyword>
<dbReference type="InterPro" id="IPR001750">
    <property type="entry name" value="ND/Mrp_TM"/>
</dbReference>
<feature type="domain" description="NADH:quinone oxidoreductase/Mrp antiporter transmembrane" evidence="11">
    <location>
        <begin position="126"/>
        <end position="408"/>
    </location>
</feature>
<dbReference type="Pfam" id="PF04039">
    <property type="entry name" value="MnhB"/>
    <property type="match status" value="1"/>
</dbReference>
<evidence type="ECO:0000259" key="12">
    <source>
        <dbReference type="Pfam" id="PF00662"/>
    </source>
</evidence>
<evidence type="ECO:0000256" key="3">
    <source>
        <dbReference type="ARBA" id="ARBA00022449"/>
    </source>
</evidence>
<keyword evidence="17" id="KW-1185">Reference proteome</keyword>
<dbReference type="InterPro" id="IPR050616">
    <property type="entry name" value="CPA3_Na-H_Antiporter_A"/>
</dbReference>
<feature type="transmembrane region" description="Helical" evidence="10">
    <location>
        <begin position="242"/>
        <end position="263"/>
    </location>
</feature>
<dbReference type="Proteomes" id="UP000183104">
    <property type="component" value="Unassembled WGS sequence"/>
</dbReference>
<dbReference type="PANTHER" id="PTHR43373">
    <property type="entry name" value="NA(+)/H(+) ANTIPORTER SUBUNIT"/>
    <property type="match status" value="1"/>
</dbReference>
<keyword evidence="4" id="KW-1003">Cell membrane</keyword>
<feature type="transmembrane region" description="Helical" evidence="10">
    <location>
        <begin position="890"/>
        <end position="915"/>
    </location>
</feature>
<evidence type="ECO:0000259" key="13">
    <source>
        <dbReference type="Pfam" id="PF04039"/>
    </source>
</evidence>
<feature type="domain" description="Na+/H+ antiporter MnhB subunit-related protein" evidence="13">
    <location>
        <begin position="788"/>
        <end position="911"/>
    </location>
</feature>
<feature type="transmembrane region" description="Helical" evidence="10">
    <location>
        <begin position="77"/>
        <end position="97"/>
    </location>
</feature>
<dbReference type="PRINTS" id="PR01434">
    <property type="entry name" value="NADHDHGNASE5"/>
</dbReference>
<evidence type="ECO:0000256" key="7">
    <source>
        <dbReference type="ARBA" id="ARBA00023065"/>
    </source>
</evidence>
<dbReference type="GO" id="GO:0015297">
    <property type="term" value="F:antiporter activity"/>
    <property type="evidence" value="ECO:0007669"/>
    <property type="project" value="UniProtKB-KW"/>
</dbReference>
<gene>
    <name evidence="16" type="ORF">SAMN05661077_2317</name>
</gene>
<feature type="transmembrane region" description="Helical" evidence="10">
    <location>
        <begin position="847"/>
        <end position="870"/>
    </location>
</feature>
<evidence type="ECO:0000256" key="1">
    <source>
        <dbReference type="ARBA" id="ARBA00004651"/>
    </source>
</evidence>
<feature type="transmembrane region" description="Helical" evidence="10">
    <location>
        <begin position="162"/>
        <end position="185"/>
    </location>
</feature>
<dbReference type="GO" id="GO:0006811">
    <property type="term" value="P:monoatomic ion transport"/>
    <property type="evidence" value="ECO:0007669"/>
    <property type="project" value="UniProtKB-KW"/>
</dbReference>
<reference evidence="17" key="1">
    <citation type="submission" date="2016-10" db="EMBL/GenBank/DDBJ databases">
        <authorList>
            <person name="Varghese N."/>
        </authorList>
    </citation>
    <scope>NUCLEOTIDE SEQUENCE [LARGE SCALE GENOMIC DNA]</scope>
    <source>
        <strain evidence="17">HL 19</strain>
    </source>
</reference>
<dbReference type="PANTHER" id="PTHR43373:SF1">
    <property type="entry name" value="NA(+)_H(+) ANTIPORTER SUBUNIT A"/>
    <property type="match status" value="1"/>
</dbReference>
<keyword evidence="7" id="KW-0406">Ion transport</keyword>
<proteinExistence type="predicted"/>
<keyword evidence="8 10" id="KW-0472">Membrane</keyword>
<evidence type="ECO:0000313" key="16">
    <source>
        <dbReference type="EMBL" id="SCY50081.1"/>
    </source>
</evidence>
<feature type="transmembrane region" description="Helical" evidence="10">
    <location>
        <begin position="502"/>
        <end position="522"/>
    </location>
</feature>
<dbReference type="Pfam" id="PF20501">
    <property type="entry name" value="MbhE"/>
    <property type="match status" value="1"/>
</dbReference>
<evidence type="ECO:0000256" key="8">
    <source>
        <dbReference type="ARBA" id="ARBA00023136"/>
    </source>
</evidence>
<feature type="transmembrane region" description="Helical" evidence="10">
    <location>
        <begin position="788"/>
        <end position="809"/>
    </location>
</feature>
<name>A0A0N8PN57_9GAMM</name>
<evidence type="ECO:0000313" key="17">
    <source>
        <dbReference type="Proteomes" id="UP000183104"/>
    </source>
</evidence>
<organism evidence="16 17">
    <name type="scientific">Thiohalorhabdus denitrificans</name>
    <dbReference type="NCBI Taxonomy" id="381306"/>
    <lineage>
        <taxon>Bacteria</taxon>
        <taxon>Pseudomonadati</taxon>
        <taxon>Pseudomonadota</taxon>
        <taxon>Gammaproteobacteria</taxon>
        <taxon>Thiohalorhabdales</taxon>
        <taxon>Thiohalorhabdaceae</taxon>
        <taxon>Thiohalorhabdus</taxon>
    </lineage>
</organism>
<feature type="transmembrane region" description="Helical" evidence="10">
    <location>
        <begin position="405"/>
        <end position="425"/>
    </location>
</feature>
<evidence type="ECO:0000256" key="6">
    <source>
        <dbReference type="ARBA" id="ARBA00022989"/>
    </source>
</evidence>
<feature type="transmembrane region" description="Helical" evidence="10">
    <location>
        <begin position="298"/>
        <end position="316"/>
    </location>
</feature>
<dbReference type="InterPro" id="IPR007182">
    <property type="entry name" value="MnhB"/>
</dbReference>
<dbReference type="Pfam" id="PF00361">
    <property type="entry name" value="Proton_antipo_M"/>
    <property type="match status" value="1"/>
</dbReference>
<dbReference type="InterPro" id="IPR025383">
    <property type="entry name" value="MrpA_C/MbhD"/>
</dbReference>
<keyword evidence="3" id="KW-0050">Antiport</keyword>
<evidence type="ECO:0000259" key="11">
    <source>
        <dbReference type="Pfam" id="PF00361"/>
    </source>
</evidence>
<keyword evidence="5 9" id="KW-0812">Transmembrane</keyword>
<dbReference type="PATRIC" id="fig|381306.5.peg.2255"/>
<dbReference type="Pfam" id="PF00662">
    <property type="entry name" value="Proton_antipo_N"/>
    <property type="match status" value="1"/>
</dbReference>
<feature type="transmembrane region" description="Helical" evidence="10">
    <location>
        <begin position="569"/>
        <end position="588"/>
    </location>
</feature>
<evidence type="ECO:0000256" key="10">
    <source>
        <dbReference type="SAM" id="Phobius"/>
    </source>
</evidence>
<feature type="transmembrane region" description="Helical" evidence="10">
    <location>
        <begin position="131"/>
        <end position="150"/>
    </location>
</feature>
<comment type="subcellular location">
    <subcellularLocation>
        <location evidence="1">Cell membrane</location>
        <topology evidence="1">Multi-pass membrane protein</topology>
    </subcellularLocation>
    <subcellularLocation>
        <location evidence="9">Membrane</location>
        <topology evidence="9">Multi-pass membrane protein</topology>
    </subcellularLocation>
</comment>
<dbReference type="GO" id="GO:0005886">
    <property type="term" value="C:plasma membrane"/>
    <property type="evidence" value="ECO:0007669"/>
    <property type="project" value="UniProtKB-SubCell"/>
</dbReference>
<feature type="transmembrane region" description="Helical" evidence="10">
    <location>
        <begin position="815"/>
        <end position="835"/>
    </location>
</feature>
<dbReference type="NCBIfam" id="NF009288">
    <property type="entry name" value="PRK12648.1"/>
    <property type="match status" value="1"/>
</dbReference>
<dbReference type="InterPro" id="IPR046806">
    <property type="entry name" value="MrpA_C/MbhE"/>
</dbReference>
<evidence type="ECO:0000259" key="14">
    <source>
        <dbReference type="Pfam" id="PF13244"/>
    </source>
</evidence>
<feature type="transmembrane region" description="Helical" evidence="10">
    <location>
        <begin position="629"/>
        <end position="648"/>
    </location>
</feature>
<accession>A0A0N8PN57</accession>
<feature type="transmembrane region" description="Helical" evidence="10">
    <location>
        <begin position="750"/>
        <end position="768"/>
    </location>
</feature>
<evidence type="ECO:0000256" key="5">
    <source>
        <dbReference type="ARBA" id="ARBA00022692"/>
    </source>
</evidence>
<dbReference type="RefSeq" id="WP_054965584.1">
    <property type="nucleotide sequence ID" value="NZ_FMUN01000006.1"/>
</dbReference>
<feature type="transmembrane region" description="Helical" evidence="10">
    <location>
        <begin position="269"/>
        <end position="291"/>
    </location>
</feature>
<feature type="domain" description="NADH-Ubiquinone oxidoreductase (complex I) chain 5 N-terminal" evidence="12">
    <location>
        <begin position="62"/>
        <end position="110"/>
    </location>
</feature>
<evidence type="ECO:0000256" key="2">
    <source>
        <dbReference type="ARBA" id="ARBA00022448"/>
    </source>
</evidence>
<sequence length="944" mass="100763">MSLLALILLPLLGSLLPLIGGHRRLRATAGWAAAVLGATVAAVLPHAGAVQDGGVLVERWSWVPAAGLDLALRLDGLSLLFVFLVLGIGLLIVLYAFYYLPERAPLHRFYVLFLLFAASMLGVVLSENLLLLVLFWELTSLSSFLLIGFWNLDPAARQSARMALVVTGGGGLALLAGVLLLGSVAGGYDLTTVLAAGEAVRADPAYPWILGLILLGVFTKSAQFPFHFWLPRAMSAPTPVSAYLHSATMVKAGVFLLARLFPALAGTDLWFVLVTGAGLLTLLFGAFFALFRHDLKGLLAYSTVSHLGLITMLFGLGTPLGAVAGVFHIINHAIFKASLFMAAGIVEHETGSRDMRKLNGLFGYMPYTALLAMVAAAAMAGVPLLNGFLSKEMFFAETLETGLHAAWGLLLPAGAVLSGVFALAYSLRFIHDVFFNGEPVGLTKTPHEPPRYMRVPIEVLVALCLLVGILPGLTVAPWLAMAAEQVVPGRLPDFDLAIWHGFTPPFFMSLTALVGGVLLYAARQRVYRWHDRLVPQLDMQAWFVRAEAAAVRGGGRVTRWLENGSLQRYQLLFLLAVLALVGAGWATATRPFLVPDAGPGPGPSAVLIALGLSLGAGATVVLRRRRFLAVLWLGVVGLGVALLFVRFAAPDLALTMLTVELVTGVLLLLALYFLPQRSPVDSATPRRLRDAAVAGLAGATVGGLLWRTLASEPGRIGPEFLERSLPEAGGANVVNTILVDFRGFDTLGEITVLAIAAVGILTMLRGFLVPPGPDLRGMRWDPDVHPLVLVTISRGLLPLALVVSLFLLVRGHHEPGGGFVAGLVTGVALILQYLASGSRWTRDRLRLRYRPLLAGGLGVATATGLLAWAWGQPFLAAAHGHLHPPLLGDIALSTTLLFDIGVYLTVVGAVTLILAELGRLGQKLEDRFFPAHDQQEGEGSEWPW</sequence>
<feature type="transmembrane region" description="Helical" evidence="10">
    <location>
        <begin position="459"/>
        <end position="482"/>
    </location>
</feature>
<feature type="domain" description="MrpA C-terminal/MbhE" evidence="15">
    <location>
        <begin position="686"/>
        <end position="767"/>
    </location>
</feature>
<feature type="transmembrane region" description="Helical" evidence="10">
    <location>
        <begin position="654"/>
        <end position="675"/>
    </location>
</feature>
<dbReference type="STRING" id="381306.AN478_05315"/>
<dbReference type="EMBL" id="FMUN01000006">
    <property type="protein sequence ID" value="SCY50081.1"/>
    <property type="molecule type" value="Genomic_DNA"/>
</dbReference>